<keyword evidence="6" id="KW-0904">Protein phosphatase</keyword>
<keyword evidence="13" id="KW-1185">Reference proteome</keyword>
<dbReference type="InterPro" id="IPR036412">
    <property type="entry name" value="HAD-like_sf"/>
</dbReference>
<dbReference type="FunFam" id="3.40.50.1000:FF:000192">
    <property type="entry name" value="CTD small phosphatase-like protein"/>
    <property type="match status" value="1"/>
</dbReference>
<dbReference type="SFLD" id="SFLDG01124">
    <property type="entry name" value="C0.1:_RNA_Pol_CTD_Phosphatase"/>
    <property type="match status" value="1"/>
</dbReference>
<keyword evidence="3" id="KW-0479">Metal-binding</keyword>
<evidence type="ECO:0000256" key="3">
    <source>
        <dbReference type="ARBA" id="ARBA00022723"/>
    </source>
</evidence>
<evidence type="ECO:0000256" key="8">
    <source>
        <dbReference type="ARBA" id="ARBA00048336"/>
    </source>
</evidence>
<keyword evidence="4" id="KW-0378">Hydrolase</keyword>
<evidence type="ECO:0000256" key="10">
    <source>
        <dbReference type="PIRSR" id="PIRSR640078-3"/>
    </source>
</evidence>
<dbReference type="InterPro" id="IPR050365">
    <property type="entry name" value="TIM50"/>
</dbReference>
<gene>
    <name evidence="14" type="primary">LOC107269728</name>
</gene>
<evidence type="ECO:0000313" key="13">
    <source>
        <dbReference type="Proteomes" id="UP000694920"/>
    </source>
</evidence>
<feature type="compositionally biased region" description="Polar residues" evidence="11">
    <location>
        <begin position="1"/>
        <end position="10"/>
    </location>
</feature>
<dbReference type="InterPro" id="IPR040078">
    <property type="entry name" value="RNA_Pol_CTD_Phosphatase"/>
</dbReference>
<dbReference type="CDD" id="cd07521">
    <property type="entry name" value="HAD_FCP1-like"/>
    <property type="match status" value="1"/>
</dbReference>
<evidence type="ECO:0000256" key="7">
    <source>
        <dbReference type="ARBA" id="ARBA00047761"/>
    </source>
</evidence>
<accession>A0AAJ7RKY5</accession>
<feature type="active site" description="4-aspartylphosphate intermediate" evidence="9">
    <location>
        <position position="108"/>
    </location>
</feature>
<dbReference type="Proteomes" id="UP000694920">
    <property type="component" value="Unplaced"/>
</dbReference>
<dbReference type="GO" id="GO:0008420">
    <property type="term" value="F:RNA polymerase II CTD heptapeptide repeat phosphatase activity"/>
    <property type="evidence" value="ECO:0007669"/>
    <property type="project" value="InterPro"/>
</dbReference>
<dbReference type="SUPFAM" id="SSF56784">
    <property type="entry name" value="HAD-like"/>
    <property type="match status" value="1"/>
</dbReference>
<evidence type="ECO:0000256" key="6">
    <source>
        <dbReference type="ARBA" id="ARBA00022912"/>
    </source>
</evidence>
<dbReference type="PROSITE" id="PS50969">
    <property type="entry name" value="FCP1"/>
    <property type="match status" value="1"/>
</dbReference>
<dbReference type="AlphaFoldDB" id="A0AAJ7RKY5"/>
<comment type="catalytic activity">
    <reaction evidence="8">
        <text>O-phospho-L-threonyl-[protein] + H2O = L-threonyl-[protein] + phosphate</text>
        <dbReference type="Rhea" id="RHEA:47004"/>
        <dbReference type="Rhea" id="RHEA-COMP:11060"/>
        <dbReference type="Rhea" id="RHEA-COMP:11605"/>
        <dbReference type="ChEBI" id="CHEBI:15377"/>
        <dbReference type="ChEBI" id="CHEBI:30013"/>
        <dbReference type="ChEBI" id="CHEBI:43474"/>
        <dbReference type="ChEBI" id="CHEBI:61977"/>
        <dbReference type="EC" id="3.1.3.16"/>
    </reaction>
</comment>
<sequence>MDASSIITQVSRDDELGQFNNGKGKAQIPRENEEADSPTGGKKPRGRGLLRSLLCCLGRGRGGSSKSSKASSLQGDGRGSPPPGTGSPRFLLPPVRHQDMHKKCMVIDLDETLVHSSFKPINNADFVVPVEIDGTVHQVYVLKRPYVDEFLQRMGELYECVLFTASLAKYADPVADLLDRWGVFRARLFRESCVFHRGNYVKDLNKLGRDLQQIIIVDNSPASYIFHPDNALISFSKVPILSLYSNGDGGNDNYDGHGHTMSLPEGHIGKVPVASWFDDMTDSELLDLIPFFEKLSNVENIYTVLCNSNHPYNQVPATVQNSPSPGSGPLGAS</sequence>
<keyword evidence="5" id="KW-0460">Magnesium</keyword>
<evidence type="ECO:0000313" key="14">
    <source>
        <dbReference type="RefSeq" id="XP_024942836.1"/>
    </source>
</evidence>
<feature type="site" description="Transition state stabilizer" evidence="10">
    <location>
        <position position="202"/>
    </location>
</feature>
<evidence type="ECO:0000256" key="9">
    <source>
        <dbReference type="PIRSR" id="PIRSR640078-1"/>
    </source>
</evidence>
<comment type="cofactor">
    <cofactor evidence="1">
        <name>Mg(2+)</name>
        <dbReference type="ChEBI" id="CHEBI:18420"/>
    </cofactor>
</comment>
<dbReference type="GO" id="GO:0046872">
    <property type="term" value="F:metal ion binding"/>
    <property type="evidence" value="ECO:0007669"/>
    <property type="project" value="UniProtKB-KW"/>
</dbReference>
<dbReference type="SFLD" id="SFLDS00003">
    <property type="entry name" value="Haloacid_Dehalogenase"/>
    <property type="match status" value="1"/>
</dbReference>
<dbReference type="InterPro" id="IPR011948">
    <property type="entry name" value="Dullard_phosphatase"/>
</dbReference>
<dbReference type="PANTHER" id="PTHR12210">
    <property type="entry name" value="DULLARD PROTEIN PHOSPHATASE"/>
    <property type="match status" value="1"/>
</dbReference>
<feature type="domain" description="FCP1 homology" evidence="12">
    <location>
        <begin position="98"/>
        <end position="295"/>
    </location>
</feature>
<evidence type="ECO:0000256" key="1">
    <source>
        <dbReference type="ARBA" id="ARBA00001946"/>
    </source>
</evidence>
<organism evidence="13 14">
    <name type="scientific">Cephus cinctus</name>
    <name type="common">Wheat stem sawfly</name>
    <dbReference type="NCBI Taxonomy" id="211228"/>
    <lineage>
        <taxon>Eukaryota</taxon>
        <taxon>Metazoa</taxon>
        <taxon>Ecdysozoa</taxon>
        <taxon>Arthropoda</taxon>
        <taxon>Hexapoda</taxon>
        <taxon>Insecta</taxon>
        <taxon>Pterygota</taxon>
        <taxon>Neoptera</taxon>
        <taxon>Endopterygota</taxon>
        <taxon>Hymenoptera</taxon>
        <taxon>Cephoidea</taxon>
        <taxon>Cephidae</taxon>
        <taxon>Cephus</taxon>
    </lineage>
</organism>
<dbReference type="GeneID" id="107269728"/>
<evidence type="ECO:0000256" key="4">
    <source>
        <dbReference type="ARBA" id="ARBA00022801"/>
    </source>
</evidence>
<reference evidence="14" key="1">
    <citation type="submission" date="2025-08" db="UniProtKB">
        <authorList>
            <consortium name="RefSeq"/>
        </authorList>
    </citation>
    <scope>IDENTIFICATION</scope>
</reference>
<feature type="site" description="Transition state stabilizer" evidence="10">
    <location>
        <position position="164"/>
    </location>
</feature>
<evidence type="ECO:0000256" key="5">
    <source>
        <dbReference type="ARBA" id="ARBA00022842"/>
    </source>
</evidence>
<evidence type="ECO:0000256" key="11">
    <source>
        <dbReference type="SAM" id="MobiDB-lite"/>
    </source>
</evidence>
<dbReference type="NCBIfam" id="TIGR02251">
    <property type="entry name" value="HIF-SF_euk"/>
    <property type="match status" value="1"/>
</dbReference>
<dbReference type="SMART" id="SM00577">
    <property type="entry name" value="CPDc"/>
    <property type="match status" value="1"/>
</dbReference>
<evidence type="ECO:0000256" key="2">
    <source>
        <dbReference type="ARBA" id="ARBA00013081"/>
    </source>
</evidence>
<dbReference type="Pfam" id="PF03031">
    <property type="entry name" value="NIF"/>
    <property type="match status" value="1"/>
</dbReference>
<dbReference type="RefSeq" id="XP_024942836.1">
    <property type="nucleotide sequence ID" value="XM_025087068.1"/>
</dbReference>
<dbReference type="InterPro" id="IPR023214">
    <property type="entry name" value="HAD_sf"/>
</dbReference>
<protein>
    <recommendedName>
        <fullName evidence="2">protein-serine/threonine phosphatase</fullName>
        <ecNumber evidence="2">3.1.3.16</ecNumber>
    </recommendedName>
</protein>
<feature type="active site" description="Proton donor" evidence="9">
    <location>
        <position position="110"/>
    </location>
</feature>
<dbReference type="EC" id="3.1.3.16" evidence="2"/>
<dbReference type="CTD" id="39748"/>
<comment type="catalytic activity">
    <reaction evidence="7">
        <text>O-phospho-L-seryl-[protein] + H2O = L-seryl-[protein] + phosphate</text>
        <dbReference type="Rhea" id="RHEA:20629"/>
        <dbReference type="Rhea" id="RHEA-COMP:9863"/>
        <dbReference type="Rhea" id="RHEA-COMP:11604"/>
        <dbReference type="ChEBI" id="CHEBI:15377"/>
        <dbReference type="ChEBI" id="CHEBI:29999"/>
        <dbReference type="ChEBI" id="CHEBI:43474"/>
        <dbReference type="ChEBI" id="CHEBI:83421"/>
        <dbReference type="EC" id="3.1.3.16"/>
    </reaction>
</comment>
<feature type="region of interest" description="Disordered" evidence="11">
    <location>
        <begin position="1"/>
        <end position="92"/>
    </location>
</feature>
<dbReference type="InterPro" id="IPR004274">
    <property type="entry name" value="FCP1_dom"/>
</dbReference>
<name>A0AAJ7RKY5_CEPCN</name>
<proteinExistence type="predicted"/>
<dbReference type="Gene3D" id="3.40.50.1000">
    <property type="entry name" value="HAD superfamily/HAD-like"/>
    <property type="match status" value="1"/>
</dbReference>
<feature type="compositionally biased region" description="Low complexity" evidence="11">
    <location>
        <begin position="49"/>
        <end position="69"/>
    </location>
</feature>
<evidence type="ECO:0000259" key="12">
    <source>
        <dbReference type="PROSITE" id="PS50969"/>
    </source>
</evidence>